<evidence type="ECO:0000256" key="8">
    <source>
        <dbReference type="ARBA" id="ARBA00066472"/>
    </source>
</evidence>
<dbReference type="EMBL" id="CP058627">
    <property type="protein sequence ID" value="QLG86835.1"/>
    <property type="molecule type" value="Genomic_DNA"/>
</dbReference>
<dbReference type="SFLD" id="SFLDF00038">
    <property type="entry name" value="phosphonoacetaldehyde_hydrolas"/>
    <property type="match status" value="1"/>
</dbReference>
<dbReference type="Gene3D" id="1.10.150.240">
    <property type="entry name" value="Putative phosphatase, domain 2"/>
    <property type="match status" value="1"/>
</dbReference>
<dbReference type="GO" id="GO:0008967">
    <property type="term" value="F:phosphoglycolate phosphatase activity"/>
    <property type="evidence" value="ECO:0007669"/>
    <property type="project" value="TreeGrafter"/>
</dbReference>
<name>A0A7H9BE34_9NEIS</name>
<protein>
    <recommendedName>
        <fullName evidence="8 9">Phosphonoacetaldehyde hydrolase</fullName>
        <shortName evidence="9">Phosphonatase</shortName>
        <ecNumber evidence="8 9">3.11.1.1</ecNumber>
    </recommendedName>
    <alternativeName>
        <fullName evidence="9">Phosphonoacetaldehyde phosphonohydrolase</fullName>
    </alternativeName>
</protein>
<dbReference type="GO" id="GO:0050194">
    <property type="term" value="F:phosphonoacetaldehyde hydrolase activity"/>
    <property type="evidence" value="ECO:0007669"/>
    <property type="project" value="UniProtKB-UniRule"/>
</dbReference>
<dbReference type="SFLD" id="SFLDS00003">
    <property type="entry name" value="Haloacid_Dehalogenase"/>
    <property type="match status" value="1"/>
</dbReference>
<evidence type="ECO:0000256" key="9">
    <source>
        <dbReference type="HAMAP-Rule" id="MF_01375"/>
    </source>
</evidence>
<keyword evidence="5 9" id="KW-0704">Schiff base</keyword>
<dbReference type="CDD" id="cd02586">
    <property type="entry name" value="HAD_PHN"/>
    <property type="match status" value="1"/>
</dbReference>
<dbReference type="PANTHER" id="PTHR43434">
    <property type="entry name" value="PHOSPHOGLYCOLATE PHOSPHATASE"/>
    <property type="match status" value="1"/>
</dbReference>
<dbReference type="FunFam" id="1.10.150.240:FF:000006">
    <property type="entry name" value="Phosphonoacetaldehyde hydrolase"/>
    <property type="match status" value="1"/>
</dbReference>
<sequence length="281" mass="30553">MNSSYPYHFTRRYVGKLEAVIFDWAGTVLDFGSFAPTQVLVEAFAQIGIHLTLDEARGPMGLAKWDHIKAVGQMPSVAARWQAQFGAAMNDADVDRIYALFMPMQIEHVGRFSLPIRGAIETITQLRQRGLKIGSCTGYPRAVMNTLQPIAADYGFVPDHIVAADDLKAGARPGPWMALANVIELGIGHVAACVKVDDTIPGISEGLNAGMWTVGLAISGNEVGLTQDEWDALDIEQQEQKRDQASRKLAQAGAHYVIDSIADLLPVLNEIELRMAAGEQP</sequence>
<evidence type="ECO:0000256" key="1">
    <source>
        <dbReference type="ARBA" id="ARBA00011738"/>
    </source>
</evidence>
<keyword evidence="3 9" id="KW-0378">Hydrolase</keyword>
<dbReference type="InterPro" id="IPR050155">
    <property type="entry name" value="HAD-like_hydrolase_sf"/>
</dbReference>
<dbReference type="PANTHER" id="PTHR43434:SF19">
    <property type="entry name" value="PHOSPHONOACETALDEHYDE HYDROLASE"/>
    <property type="match status" value="1"/>
</dbReference>
<feature type="active site" description="Nucleophile" evidence="9">
    <location>
        <position position="23"/>
    </location>
</feature>
<evidence type="ECO:0000256" key="7">
    <source>
        <dbReference type="ARBA" id="ARBA00056573"/>
    </source>
</evidence>
<dbReference type="InterPro" id="IPR006439">
    <property type="entry name" value="HAD-SF_hydro_IA"/>
</dbReference>
<dbReference type="SFLD" id="SFLDG01129">
    <property type="entry name" value="C1.5:_HAD__Beta-PGM__Phosphata"/>
    <property type="match status" value="1"/>
</dbReference>
<dbReference type="GO" id="GO:0000287">
    <property type="term" value="F:magnesium ion binding"/>
    <property type="evidence" value="ECO:0007669"/>
    <property type="project" value="UniProtKB-UniRule"/>
</dbReference>
<dbReference type="GO" id="GO:0019700">
    <property type="term" value="P:organic phosphonate catabolic process"/>
    <property type="evidence" value="ECO:0007669"/>
    <property type="project" value="InterPro"/>
</dbReference>
<comment type="subunit">
    <text evidence="1 9">Homodimer.</text>
</comment>
<comment type="cofactor">
    <cofactor evidence="9">
        <name>Mg(2+)</name>
        <dbReference type="ChEBI" id="CHEBI:18420"/>
    </cofactor>
    <text evidence="9">Binds 1 Mg(2+) ion per subunit.</text>
</comment>
<dbReference type="InterPro" id="IPR006323">
    <property type="entry name" value="Phosphonoacetald_hydro"/>
</dbReference>
<feature type="binding site" evidence="9">
    <location>
        <position position="23"/>
    </location>
    <ligand>
        <name>Mg(2+)</name>
        <dbReference type="ChEBI" id="CHEBI:18420"/>
    </ligand>
</feature>
<feature type="active site" description="Schiff-base intermediate with substrate" evidence="9">
    <location>
        <position position="64"/>
    </location>
</feature>
<dbReference type="GO" id="GO:0006281">
    <property type="term" value="P:DNA repair"/>
    <property type="evidence" value="ECO:0007669"/>
    <property type="project" value="TreeGrafter"/>
</dbReference>
<evidence type="ECO:0000313" key="10">
    <source>
        <dbReference type="EMBL" id="QLG86835.1"/>
    </source>
</evidence>
<evidence type="ECO:0000256" key="5">
    <source>
        <dbReference type="ARBA" id="ARBA00023270"/>
    </source>
</evidence>
<proteinExistence type="inferred from homology"/>
<dbReference type="GO" id="GO:0005829">
    <property type="term" value="C:cytosol"/>
    <property type="evidence" value="ECO:0007669"/>
    <property type="project" value="TreeGrafter"/>
</dbReference>
<dbReference type="KEGG" id="chiz:HQ393_00465"/>
<evidence type="ECO:0000256" key="6">
    <source>
        <dbReference type="ARBA" id="ARBA00052005"/>
    </source>
</evidence>
<dbReference type="Gene3D" id="3.40.50.1000">
    <property type="entry name" value="HAD superfamily/HAD-like"/>
    <property type="match status" value="1"/>
</dbReference>
<dbReference type="Pfam" id="PF00702">
    <property type="entry name" value="Hydrolase"/>
    <property type="match status" value="1"/>
</dbReference>
<dbReference type="AlphaFoldDB" id="A0A7H9BE34"/>
<dbReference type="SFLD" id="SFLDG01135">
    <property type="entry name" value="C1.5.6:_HAD__Beta-PGM__Phospha"/>
    <property type="match status" value="1"/>
</dbReference>
<dbReference type="NCBIfam" id="TIGR01509">
    <property type="entry name" value="HAD-SF-IA-v3"/>
    <property type="match status" value="1"/>
</dbReference>
<feature type="binding site" evidence="9">
    <location>
        <position position="198"/>
    </location>
    <ligand>
        <name>Mg(2+)</name>
        <dbReference type="ChEBI" id="CHEBI:18420"/>
    </ligand>
</feature>
<evidence type="ECO:0000256" key="3">
    <source>
        <dbReference type="ARBA" id="ARBA00022801"/>
    </source>
</evidence>
<dbReference type="SUPFAM" id="SSF56784">
    <property type="entry name" value="HAD-like"/>
    <property type="match status" value="1"/>
</dbReference>
<keyword evidence="11" id="KW-1185">Reference proteome</keyword>
<organism evidence="10 11">
    <name type="scientific">Chitinibacter bivalviorum</name>
    <dbReference type="NCBI Taxonomy" id="2739434"/>
    <lineage>
        <taxon>Bacteria</taxon>
        <taxon>Pseudomonadati</taxon>
        <taxon>Pseudomonadota</taxon>
        <taxon>Betaproteobacteria</taxon>
        <taxon>Neisseriales</taxon>
        <taxon>Chitinibacteraceae</taxon>
        <taxon>Chitinibacter</taxon>
    </lineage>
</organism>
<dbReference type="InterPro" id="IPR036412">
    <property type="entry name" value="HAD-like_sf"/>
</dbReference>
<comment type="function">
    <text evidence="7 9">Involved in phosphonate degradation.</text>
</comment>
<dbReference type="EC" id="3.11.1.1" evidence="8 9"/>
<keyword evidence="4 9" id="KW-0460">Magnesium</keyword>
<reference evidence="10 11" key="1">
    <citation type="submission" date="2020-07" db="EMBL/GenBank/DDBJ databases">
        <title>Complete genome sequence of Chitinibacter sp. 2T18.</title>
        <authorList>
            <person name="Bae J.-W."/>
            <person name="Choi J.-W."/>
        </authorList>
    </citation>
    <scope>NUCLEOTIDE SEQUENCE [LARGE SCALE GENOMIC DNA]</scope>
    <source>
        <strain evidence="10 11">2T18</strain>
    </source>
</reference>
<comment type="catalytic activity">
    <reaction evidence="6 9">
        <text>phosphonoacetaldehyde + H2O = acetaldehyde + phosphate + H(+)</text>
        <dbReference type="Rhea" id="RHEA:18905"/>
        <dbReference type="ChEBI" id="CHEBI:15343"/>
        <dbReference type="ChEBI" id="CHEBI:15377"/>
        <dbReference type="ChEBI" id="CHEBI:15378"/>
        <dbReference type="ChEBI" id="CHEBI:43474"/>
        <dbReference type="ChEBI" id="CHEBI:58383"/>
        <dbReference type="EC" id="3.11.1.1"/>
    </reaction>
</comment>
<dbReference type="InterPro" id="IPR023198">
    <property type="entry name" value="PGP-like_dom2"/>
</dbReference>
<evidence type="ECO:0000256" key="2">
    <source>
        <dbReference type="ARBA" id="ARBA00022723"/>
    </source>
</evidence>
<comment type="similarity">
    <text evidence="9">Belongs to the HAD-like hydrolase superfamily. PhnX family.</text>
</comment>
<dbReference type="HAMAP" id="MF_01375">
    <property type="entry name" value="PhnX"/>
    <property type="match status" value="1"/>
</dbReference>
<accession>A0A7H9BE34</accession>
<feature type="binding site" evidence="9">
    <location>
        <position position="25"/>
    </location>
    <ligand>
        <name>Mg(2+)</name>
        <dbReference type="ChEBI" id="CHEBI:18420"/>
    </ligand>
</feature>
<evidence type="ECO:0000256" key="4">
    <source>
        <dbReference type="ARBA" id="ARBA00022842"/>
    </source>
</evidence>
<gene>
    <name evidence="9" type="primary">phnX</name>
    <name evidence="10" type="ORF">HQ393_00465</name>
</gene>
<dbReference type="Proteomes" id="UP000509597">
    <property type="component" value="Chromosome"/>
</dbReference>
<keyword evidence="2 9" id="KW-0479">Metal-binding</keyword>
<dbReference type="RefSeq" id="WP_179356921.1">
    <property type="nucleotide sequence ID" value="NZ_CP058627.1"/>
</dbReference>
<evidence type="ECO:0000313" key="11">
    <source>
        <dbReference type="Proteomes" id="UP000509597"/>
    </source>
</evidence>
<dbReference type="InterPro" id="IPR023214">
    <property type="entry name" value="HAD_sf"/>
</dbReference>
<dbReference type="NCBIfam" id="TIGR01422">
    <property type="entry name" value="phosphonatase"/>
    <property type="match status" value="1"/>
</dbReference>